<dbReference type="AlphaFoldDB" id="A0A9X9S6E6"/>
<protein>
    <submittedName>
        <fullName evidence="1">Uncharacterized protein</fullName>
    </submittedName>
</protein>
<name>A0A9X9S6E6_METOG</name>
<accession>A0A9X9S6E6</accession>
<gene>
    <name evidence="1" type="ORF">OU421_05600</name>
</gene>
<evidence type="ECO:0000313" key="2">
    <source>
        <dbReference type="Proteomes" id="UP001163096"/>
    </source>
</evidence>
<dbReference type="GeneID" id="76834556"/>
<dbReference type="RefSeq" id="WP_268187624.1">
    <property type="nucleotide sequence ID" value="NZ_CP113361.1"/>
</dbReference>
<evidence type="ECO:0000313" key="1">
    <source>
        <dbReference type="EMBL" id="WAI02346.1"/>
    </source>
</evidence>
<dbReference type="KEGG" id="mou:OU421_05600"/>
<keyword evidence="2" id="KW-1185">Reference proteome</keyword>
<dbReference type="EMBL" id="CP113361">
    <property type="protein sequence ID" value="WAI02346.1"/>
    <property type="molecule type" value="Genomic_DNA"/>
</dbReference>
<organism evidence="1 2">
    <name type="scientific">Methanogenium organophilum</name>
    <dbReference type="NCBI Taxonomy" id="2199"/>
    <lineage>
        <taxon>Archaea</taxon>
        <taxon>Methanobacteriati</taxon>
        <taxon>Methanobacteriota</taxon>
        <taxon>Stenosarchaea group</taxon>
        <taxon>Methanomicrobia</taxon>
        <taxon>Methanomicrobiales</taxon>
        <taxon>Methanomicrobiaceae</taxon>
        <taxon>Methanogenium</taxon>
    </lineage>
</organism>
<reference evidence="1" key="1">
    <citation type="submission" date="2022-11" db="EMBL/GenBank/DDBJ databases">
        <title>Complete genome sequence of Methanogenium organophilum DSM 3596.</title>
        <authorList>
            <person name="Chen S.-C."/>
            <person name="Lai S.-J."/>
            <person name="You Y.-T."/>
        </authorList>
    </citation>
    <scope>NUCLEOTIDE SEQUENCE</scope>
    <source>
        <strain evidence="1">DSM 3596</strain>
    </source>
</reference>
<proteinExistence type="predicted"/>
<dbReference type="Proteomes" id="UP001163096">
    <property type="component" value="Chromosome"/>
</dbReference>
<sequence>MDGKKVGVSGLTGYWRLWQRWSGPVQVKEALLLAVKAANYVPTKKSDAYADALYSEYLQFTKQR</sequence>